<dbReference type="Proteomes" id="UP000037460">
    <property type="component" value="Unassembled WGS sequence"/>
</dbReference>
<dbReference type="Gene3D" id="1.20.1050.130">
    <property type="match status" value="1"/>
</dbReference>
<sequence length="235" mass="25307">MLRVLIIAALQTLAFAKPSLTYFGIAGRGEVARLYAAVGGVDIVDSTYTDGYKTKTPIGYLPALLHPEAGLFPNCTFAFGCLQESLAVERYIANLSPKFAALSFQERAVDDMIAQIKEDLIQVEPATKTTNKSAAAAIVAPLYDRYLAVLEKDGYVPATGFINGKAFPTGADLALLVFVKSGFPYGKALKNAGYDIANKFPKVEALAVRTMQYPLVDTYLAHSKTFYANDAAEGL</sequence>
<dbReference type="PANTHER" id="PTHR11571:SF150">
    <property type="entry name" value="GLUTATHIONE S-TRANSFERASE"/>
    <property type="match status" value="1"/>
</dbReference>
<evidence type="ECO:0000256" key="1">
    <source>
        <dbReference type="SAM" id="SignalP"/>
    </source>
</evidence>
<dbReference type="InterPro" id="IPR004045">
    <property type="entry name" value="Glutathione_S-Trfase_N"/>
</dbReference>
<comment type="caution">
    <text evidence="3">The sequence shown here is derived from an EMBL/GenBank/DDBJ whole genome shotgun (WGS) entry which is preliminary data.</text>
</comment>
<organism evidence="3 4">
    <name type="scientific">Chrysochromulina tobinii</name>
    <dbReference type="NCBI Taxonomy" id="1460289"/>
    <lineage>
        <taxon>Eukaryota</taxon>
        <taxon>Haptista</taxon>
        <taxon>Haptophyta</taxon>
        <taxon>Prymnesiophyceae</taxon>
        <taxon>Prymnesiales</taxon>
        <taxon>Chrysochromulinaceae</taxon>
        <taxon>Chrysochromulina</taxon>
    </lineage>
</organism>
<dbReference type="EMBL" id="JWZX01002093">
    <property type="protein sequence ID" value="KOO31068.1"/>
    <property type="molecule type" value="Genomic_DNA"/>
</dbReference>
<keyword evidence="4" id="KW-1185">Reference proteome</keyword>
<evidence type="ECO:0000259" key="2">
    <source>
        <dbReference type="PROSITE" id="PS50404"/>
    </source>
</evidence>
<feature type="chain" id="PRO_5005602225" description="GST N-terminal domain-containing protein" evidence="1">
    <location>
        <begin position="17"/>
        <end position="235"/>
    </location>
</feature>
<evidence type="ECO:0000313" key="4">
    <source>
        <dbReference type="Proteomes" id="UP000037460"/>
    </source>
</evidence>
<dbReference type="PROSITE" id="PS50404">
    <property type="entry name" value="GST_NTER"/>
    <property type="match status" value="1"/>
</dbReference>
<accession>A0A0M0JY59</accession>
<reference evidence="4" key="1">
    <citation type="journal article" date="2015" name="PLoS Genet.">
        <title>Genome Sequence and Transcriptome Analyses of Chrysochromulina tobin: Metabolic Tools for Enhanced Algal Fitness in the Prominent Order Prymnesiales (Haptophyceae).</title>
        <authorList>
            <person name="Hovde B.T."/>
            <person name="Deodato C.R."/>
            <person name="Hunsperger H.M."/>
            <person name="Ryken S.A."/>
            <person name="Yost W."/>
            <person name="Jha R.K."/>
            <person name="Patterson J."/>
            <person name="Monnat R.J. Jr."/>
            <person name="Barlow S.B."/>
            <person name="Starkenburg S.R."/>
            <person name="Cattolico R.A."/>
        </authorList>
    </citation>
    <scope>NUCLEOTIDE SEQUENCE</scope>
    <source>
        <strain evidence="4">CCMP291</strain>
    </source>
</reference>
<gene>
    <name evidence="3" type="ORF">Ctob_006472</name>
</gene>
<keyword evidence="1" id="KW-0732">Signal</keyword>
<name>A0A0M0JY59_9EUKA</name>
<evidence type="ECO:0000313" key="3">
    <source>
        <dbReference type="EMBL" id="KOO31068.1"/>
    </source>
</evidence>
<dbReference type="InterPro" id="IPR050213">
    <property type="entry name" value="GST_superfamily"/>
</dbReference>
<feature type="domain" description="GST N-terminal" evidence="2">
    <location>
        <begin position="16"/>
        <end position="100"/>
    </location>
</feature>
<protein>
    <recommendedName>
        <fullName evidence="2">GST N-terminal domain-containing protein</fullName>
    </recommendedName>
</protein>
<dbReference type="PANTHER" id="PTHR11571">
    <property type="entry name" value="GLUTATHIONE S-TRANSFERASE"/>
    <property type="match status" value="1"/>
</dbReference>
<dbReference type="GO" id="GO:0004364">
    <property type="term" value="F:glutathione transferase activity"/>
    <property type="evidence" value="ECO:0007669"/>
    <property type="project" value="TreeGrafter"/>
</dbReference>
<dbReference type="GO" id="GO:0006749">
    <property type="term" value="P:glutathione metabolic process"/>
    <property type="evidence" value="ECO:0007669"/>
    <property type="project" value="TreeGrafter"/>
</dbReference>
<dbReference type="OrthoDB" id="414243at2759"/>
<proteinExistence type="predicted"/>
<feature type="signal peptide" evidence="1">
    <location>
        <begin position="1"/>
        <end position="16"/>
    </location>
</feature>
<dbReference type="AlphaFoldDB" id="A0A0M0JY59"/>